<accession>A0A914X5J4</accession>
<dbReference type="Proteomes" id="UP000887566">
    <property type="component" value="Unplaced"/>
</dbReference>
<organism evidence="1 2">
    <name type="scientific">Plectus sambesii</name>
    <dbReference type="NCBI Taxonomy" id="2011161"/>
    <lineage>
        <taxon>Eukaryota</taxon>
        <taxon>Metazoa</taxon>
        <taxon>Ecdysozoa</taxon>
        <taxon>Nematoda</taxon>
        <taxon>Chromadorea</taxon>
        <taxon>Plectida</taxon>
        <taxon>Plectina</taxon>
        <taxon>Plectoidea</taxon>
        <taxon>Plectidae</taxon>
        <taxon>Plectus</taxon>
    </lineage>
</organism>
<proteinExistence type="predicted"/>
<evidence type="ECO:0000313" key="1">
    <source>
        <dbReference type="Proteomes" id="UP000887566"/>
    </source>
</evidence>
<dbReference type="AlphaFoldDB" id="A0A914X5J4"/>
<sequence length="102" mass="10632">MRTAFVSALEAGVLGRRRLARVSLAPRSPLSAWCGVGAEALAGGDGSGNVHSHVGTGDMGIRFATLRARNSVMEQGFCLGYQASKSAAGEPTARCRDTNRKP</sequence>
<protein>
    <submittedName>
        <fullName evidence="2">Uncharacterized protein</fullName>
    </submittedName>
</protein>
<evidence type="ECO:0000313" key="2">
    <source>
        <dbReference type="WBParaSite" id="PSAMB.scaffold658size44385.g7905.t1"/>
    </source>
</evidence>
<name>A0A914X5J4_9BILA</name>
<keyword evidence="1" id="KW-1185">Reference proteome</keyword>
<reference evidence="2" key="1">
    <citation type="submission" date="2022-11" db="UniProtKB">
        <authorList>
            <consortium name="WormBaseParasite"/>
        </authorList>
    </citation>
    <scope>IDENTIFICATION</scope>
</reference>
<dbReference type="WBParaSite" id="PSAMB.scaffold658size44385.g7905.t1">
    <property type="protein sequence ID" value="PSAMB.scaffold658size44385.g7905.t1"/>
    <property type="gene ID" value="PSAMB.scaffold658size44385.g7905"/>
</dbReference>